<dbReference type="InterPro" id="IPR036514">
    <property type="entry name" value="SGNH_hydro_sf"/>
</dbReference>
<dbReference type="EMBL" id="LR729451">
    <property type="protein sequence ID" value="VWP01537.1"/>
    <property type="molecule type" value="Genomic_DNA"/>
</dbReference>
<protein>
    <submittedName>
        <fullName evidence="1">Zn(2)-C6 fungal-type domain-containing protein</fullName>
    </submittedName>
</protein>
<organism evidence="1">
    <name type="scientific">Ganoderma boninense</name>
    <dbReference type="NCBI Taxonomy" id="34458"/>
    <lineage>
        <taxon>Eukaryota</taxon>
        <taxon>Fungi</taxon>
        <taxon>Dikarya</taxon>
        <taxon>Basidiomycota</taxon>
        <taxon>Agaricomycotina</taxon>
        <taxon>Agaricomycetes</taxon>
        <taxon>Polyporales</taxon>
        <taxon>Polyporaceae</taxon>
        <taxon>Ganoderma</taxon>
    </lineage>
</organism>
<dbReference type="AlphaFoldDB" id="A0A5K1K6Q6"/>
<name>A0A5K1K6Q6_9APHY</name>
<evidence type="ECO:0000313" key="1">
    <source>
        <dbReference type="EMBL" id="VWP01537.1"/>
    </source>
</evidence>
<dbReference type="Gene3D" id="3.40.50.1110">
    <property type="entry name" value="SGNH hydrolase"/>
    <property type="match status" value="1"/>
</dbReference>
<sequence>MSTEQRNAYDHYLRGTYLFITLPPLERSPDHIGTSIAPLYKQNIIDYNTALLKHTERFATAHRDVNILTFDAHAWFNEILDTAEDYGFTNITGYEHGRLQFDKSDECSDASMLRFCECTDPTFFWFNTGHPTAHVHRLLAGAIESELKRASVF</sequence>
<gene>
    <name evidence="1" type="primary">Q2UEH7</name>
</gene>
<accession>A0A5K1K6Q6</accession>
<reference evidence="1" key="1">
    <citation type="submission" date="2019-10" db="EMBL/GenBank/DDBJ databases">
        <authorList>
            <person name="Nor Muhammad N."/>
        </authorList>
    </citation>
    <scope>NUCLEOTIDE SEQUENCE</scope>
</reference>
<proteinExistence type="predicted"/>